<feature type="domain" description="Methyltransferase type 11" evidence="2">
    <location>
        <begin position="62"/>
        <end position="152"/>
    </location>
</feature>
<dbReference type="Proteomes" id="UP000567795">
    <property type="component" value="Unassembled WGS sequence"/>
</dbReference>
<protein>
    <submittedName>
        <fullName evidence="3">SAM-dependent methyltransferase</fullName>
    </submittedName>
</protein>
<dbReference type="AlphaFoldDB" id="A0A852ZZI8"/>
<accession>A0A852ZZI8</accession>
<dbReference type="SUPFAM" id="SSF53335">
    <property type="entry name" value="S-adenosyl-L-methionine-dependent methyltransferases"/>
    <property type="match status" value="1"/>
</dbReference>
<dbReference type="PANTHER" id="PTHR43591">
    <property type="entry name" value="METHYLTRANSFERASE"/>
    <property type="match status" value="1"/>
</dbReference>
<feature type="region of interest" description="Disordered" evidence="1">
    <location>
        <begin position="1"/>
        <end position="26"/>
    </location>
</feature>
<dbReference type="Gene3D" id="3.40.50.150">
    <property type="entry name" value="Vaccinia Virus protein VP39"/>
    <property type="match status" value="1"/>
</dbReference>
<name>A0A852ZZI8_9ACTN</name>
<dbReference type="CDD" id="cd02440">
    <property type="entry name" value="AdoMet_MTases"/>
    <property type="match status" value="1"/>
</dbReference>
<evidence type="ECO:0000313" key="4">
    <source>
        <dbReference type="Proteomes" id="UP000567795"/>
    </source>
</evidence>
<comment type="caution">
    <text evidence="3">The sequence shown here is derived from an EMBL/GenBank/DDBJ whole genome shotgun (WGS) entry which is preliminary data.</text>
</comment>
<dbReference type="InterPro" id="IPR029063">
    <property type="entry name" value="SAM-dependent_MTases_sf"/>
</dbReference>
<dbReference type="GO" id="GO:0032259">
    <property type="term" value="P:methylation"/>
    <property type="evidence" value="ECO:0007669"/>
    <property type="project" value="UniProtKB-KW"/>
</dbReference>
<feature type="compositionally biased region" description="Pro residues" evidence="1">
    <location>
        <begin position="1"/>
        <end position="16"/>
    </location>
</feature>
<gene>
    <name evidence="3" type="ORF">FHU37_000481</name>
</gene>
<dbReference type="EMBL" id="JACBZD010000001">
    <property type="protein sequence ID" value="NYI03538.1"/>
    <property type="molecule type" value="Genomic_DNA"/>
</dbReference>
<keyword evidence="4" id="KW-1185">Reference proteome</keyword>
<evidence type="ECO:0000259" key="2">
    <source>
        <dbReference type="Pfam" id="PF08241"/>
    </source>
</evidence>
<evidence type="ECO:0000256" key="1">
    <source>
        <dbReference type="SAM" id="MobiDB-lite"/>
    </source>
</evidence>
<dbReference type="GO" id="GO:0008757">
    <property type="term" value="F:S-adenosylmethionine-dependent methyltransferase activity"/>
    <property type="evidence" value="ECO:0007669"/>
    <property type="project" value="InterPro"/>
</dbReference>
<dbReference type="Pfam" id="PF08241">
    <property type="entry name" value="Methyltransf_11"/>
    <property type="match status" value="1"/>
</dbReference>
<keyword evidence="3" id="KW-0489">Methyltransferase</keyword>
<evidence type="ECO:0000313" key="3">
    <source>
        <dbReference type="EMBL" id="NYI03538.1"/>
    </source>
</evidence>
<organism evidence="3 4">
    <name type="scientific">Allostreptomyces psammosilenae</name>
    <dbReference type="NCBI Taxonomy" id="1892865"/>
    <lineage>
        <taxon>Bacteria</taxon>
        <taxon>Bacillati</taxon>
        <taxon>Actinomycetota</taxon>
        <taxon>Actinomycetes</taxon>
        <taxon>Kitasatosporales</taxon>
        <taxon>Streptomycetaceae</taxon>
        <taxon>Allostreptomyces</taxon>
    </lineage>
</organism>
<reference evidence="3 4" key="1">
    <citation type="submission" date="2020-07" db="EMBL/GenBank/DDBJ databases">
        <title>Sequencing the genomes of 1000 actinobacteria strains.</title>
        <authorList>
            <person name="Klenk H.-P."/>
        </authorList>
    </citation>
    <scope>NUCLEOTIDE SEQUENCE [LARGE SCALE GENOMIC DNA]</scope>
    <source>
        <strain evidence="3 4">DSM 42178</strain>
    </source>
</reference>
<sequence>MSTHPIPSPIPSPAPGRAPAHPSDDTGALISRLDAVDERPDARALRQRSYALLGAGPGSRVVDVGCGAGRAVAELTELGARAVGVDVDPRMLGTARRRWPAADFRQADAGRLPFADGSLDGYRAEKVYHVLDAPARAAEEARRVLAPGGRAVLIGQDWDALVVDADDAELTRAIVHARADQLPSPRASRGYRGLLLDAGFRDVAVEAHTSVFTEPELLPMALGLAEAARAAGAIGPEQARAWCAEQTRRARTGRLLLAVPIFLAAGRRPA</sequence>
<dbReference type="InterPro" id="IPR013216">
    <property type="entry name" value="Methyltransf_11"/>
</dbReference>
<proteinExistence type="predicted"/>
<keyword evidence="3" id="KW-0808">Transferase</keyword>
<dbReference type="RefSeq" id="WP_179812573.1">
    <property type="nucleotide sequence ID" value="NZ_JACBZD010000001.1"/>
</dbReference>